<dbReference type="Proteomes" id="UP001049176">
    <property type="component" value="Chromosome 4"/>
</dbReference>
<dbReference type="Pfam" id="PF08031">
    <property type="entry name" value="BBE"/>
    <property type="match status" value="1"/>
</dbReference>
<dbReference type="AlphaFoldDB" id="A0A9P7UUB0"/>
<dbReference type="Gene3D" id="3.40.462.20">
    <property type="match status" value="1"/>
</dbReference>
<protein>
    <recommendedName>
        <fullName evidence="2">Berberine/berberine-like domain-containing protein</fullName>
    </recommendedName>
</protein>
<proteinExistence type="predicted"/>
<feature type="compositionally biased region" description="Acidic residues" evidence="1">
    <location>
        <begin position="136"/>
        <end position="164"/>
    </location>
</feature>
<reference evidence="3" key="1">
    <citation type="journal article" date="2021" name="Genome Biol. Evol.">
        <title>The assembled and annotated genome of the fairy-ring fungus Marasmius oreades.</title>
        <authorList>
            <person name="Hiltunen M."/>
            <person name="Ament-Velasquez S.L."/>
            <person name="Johannesson H."/>
        </authorList>
    </citation>
    <scope>NUCLEOTIDE SEQUENCE</scope>
    <source>
        <strain evidence="3">03SP1</strain>
    </source>
</reference>
<evidence type="ECO:0000256" key="1">
    <source>
        <dbReference type="SAM" id="MobiDB-lite"/>
    </source>
</evidence>
<accession>A0A9P7UUB0</accession>
<keyword evidence="4" id="KW-1185">Reference proteome</keyword>
<dbReference type="OrthoDB" id="2151789at2759"/>
<evidence type="ECO:0000313" key="3">
    <source>
        <dbReference type="EMBL" id="KAG7094353.1"/>
    </source>
</evidence>
<organism evidence="3 4">
    <name type="scientific">Marasmius oreades</name>
    <name type="common">fairy-ring Marasmius</name>
    <dbReference type="NCBI Taxonomy" id="181124"/>
    <lineage>
        <taxon>Eukaryota</taxon>
        <taxon>Fungi</taxon>
        <taxon>Dikarya</taxon>
        <taxon>Basidiomycota</taxon>
        <taxon>Agaricomycotina</taxon>
        <taxon>Agaricomycetes</taxon>
        <taxon>Agaricomycetidae</taxon>
        <taxon>Agaricales</taxon>
        <taxon>Marasmiineae</taxon>
        <taxon>Marasmiaceae</taxon>
        <taxon>Marasmius</taxon>
    </lineage>
</organism>
<evidence type="ECO:0000313" key="4">
    <source>
        <dbReference type="Proteomes" id="UP001049176"/>
    </source>
</evidence>
<dbReference type="GO" id="GO:0050660">
    <property type="term" value="F:flavin adenine dinucleotide binding"/>
    <property type="evidence" value="ECO:0007669"/>
    <property type="project" value="InterPro"/>
</dbReference>
<gene>
    <name evidence="3" type="ORF">E1B28_007953</name>
</gene>
<dbReference type="InterPro" id="IPR016169">
    <property type="entry name" value="FAD-bd_PCMH_sub2"/>
</dbReference>
<dbReference type="GO" id="GO:0016491">
    <property type="term" value="F:oxidoreductase activity"/>
    <property type="evidence" value="ECO:0007669"/>
    <property type="project" value="InterPro"/>
</dbReference>
<feature type="region of interest" description="Disordered" evidence="1">
    <location>
        <begin position="122"/>
        <end position="164"/>
    </location>
</feature>
<dbReference type="Gene3D" id="3.30.465.10">
    <property type="match status" value="1"/>
</dbReference>
<dbReference type="EMBL" id="CM032184">
    <property type="protein sequence ID" value="KAG7094353.1"/>
    <property type="molecule type" value="Genomic_DNA"/>
</dbReference>
<sequence length="164" mass="18455">MKHGGLSVIIDAWPAHLAIFDNSPPGAAYPHERGKPYGLMLAYFRWKNVANDKFWLEALNDALDRIRAVAEKSGSTSKKPPYYSNLSLETLSVESIYRDNMTWLKKVKGKYDPTNVMGRCGGHKIPLPADLPTEDKDGDEDEDDDKDDDVILDDDEDEDENAQL</sequence>
<dbReference type="RefSeq" id="XP_043010823.1">
    <property type="nucleotide sequence ID" value="XM_043152737.1"/>
</dbReference>
<dbReference type="InterPro" id="IPR012951">
    <property type="entry name" value="BBE"/>
</dbReference>
<feature type="domain" description="Berberine/berberine-like" evidence="2">
    <location>
        <begin position="83"/>
        <end position="116"/>
    </location>
</feature>
<comment type="caution">
    <text evidence="3">The sequence shown here is derived from an EMBL/GenBank/DDBJ whole genome shotgun (WGS) entry which is preliminary data.</text>
</comment>
<dbReference type="KEGG" id="more:E1B28_007953"/>
<evidence type="ECO:0000259" key="2">
    <source>
        <dbReference type="Pfam" id="PF08031"/>
    </source>
</evidence>
<name>A0A9P7UUB0_9AGAR</name>
<dbReference type="GeneID" id="66077029"/>